<dbReference type="KEGG" id="tact:SG35_018595"/>
<reference evidence="7 8" key="2">
    <citation type="journal article" date="2022" name="Mar. Drugs">
        <title>Bioassay-Guided Fractionation Leads to the Detection of Cholic Acid Generated by the Rare Thalassomonas sp.</title>
        <authorList>
            <person name="Pheiffer F."/>
            <person name="Schneider Y.K."/>
            <person name="Hansen E.H."/>
            <person name="Andersen J.H."/>
            <person name="Isaksson J."/>
            <person name="Busche T."/>
            <person name="R C."/>
            <person name="Kalinowski J."/>
            <person name="Zyl L.V."/>
            <person name="Trindade M."/>
        </authorList>
    </citation>
    <scope>NUCLEOTIDE SEQUENCE [LARGE SCALE GENOMIC DNA]</scope>
    <source>
        <strain evidence="7 8">A5K-106</strain>
    </source>
</reference>
<comment type="similarity">
    <text evidence="1 5">Belongs to the peptidase S8 family.</text>
</comment>
<sequence length="236" mass="24953">MRFELASAPKSADRGYFAIDNVHFYKDPGHMSAYLAMQTGANNLHQQGSTGQGMNIAILDTGSFSNESIGAEDDNRIIDTLNLLDDGRTDVLDLHGHGSHVASVIASSYASSEFDLTRCTRQVNAQGMAPEAGLVLVCAFDDLGGNYMDVIAGIDYVVNNAEALNLRVLNLSYGAQSRPYYWDDLLNQAVMKAWQAGIVAVTSAGNTGPVPGSVTVPGNVPYAISVGADPGGFCQA</sequence>
<dbReference type="PANTHER" id="PTHR43806:SF11">
    <property type="entry name" value="CEREVISIN-RELATED"/>
    <property type="match status" value="1"/>
</dbReference>
<evidence type="ECO:0000259" key="6">
    <source>
        <dbReference type="Pfam" id="PF00082"/>
    </source>
</evidence>
<evidence type="ECO:0000256" key="1">
    <source>
        <dbReference type="ARBA" id="ARBA00011073"/>
    </source>
</evidence>
<gene>
    <name evidence="7" type="ORF">SG35_018595</name>
</gene>
<accession>A0AAF0C232</accession>
<evidence type="ECO:0000313" key="8">
    <source>
        <dbReference type="Proteomes" id="UP000032568"/>
    </source>
</evidence>
<dbReference type="GO" id="GO:0004252">
    <property type="term" value="F:serine-type endopeptidase activity"/>
    <property type="evidence" value="ECO:0007669"/>
    <property type="project" value="InterPro"/>
</dbReference>
<evidence type="ECO:0000313" key="7">
    <source>
        <dbReference type="EMBL" id="WDD97329.1"/>
    </source>
</evidence>
<dbReference type="InterPro" id="IPR036852">
    <property type="entry name" value="Peptidase_S8/S53_dom_sf"/>
</dbReference>
<evidence type="ECO:0000256" key="5">
    <source>
        <dbReference type="PROSITE-ProRule" id="PRU01240"/>
    </source>
</evidence>
<name>A0AAF0C232_9GAMM</name>
<dbReference type="InterPro" id="IPR000209">
    <property type="entry name" value="Peptidase_S8/S53_dom"/>
</dbReference>
<keyword evidence="4" id="KW-0720">Serine protease</keyword>
<dbReference type="InterPro" id="IPR022398">
    <property type="entry name" value="Peptidase_S8_His-AS"/>
</dbReference>
<keyword evidence="3" id="KW-0378">Hydrolase</keyword>
<reference evidence="7 8" key="1">
    <citation type="journal article" date="2015" name="Genome Announc.">
        <title>Draft Genome Sequences of Marine Isolates of Thalassomonas viridans and Thalassomonas actiniarum.</title>
        <authorList>
            <person name="Olonade I."/>
            <person name="van Zyl L.J."/>
            <person name="Trindade M."/>
        </authorList>
    </citation>
    <scope>NUCLEOTIDE SEQUENCE [LARGE SCALE GENOMIC DNA]</scope>
    <source>
        <strain evidence="7 8">A5K-106</strain>
    </source>
</reference>
<proteinExistence type="inferred from homology"/>
<dbReference type="AlphaFoldDB" id="A0AAF0C232"/>
<dbReference type="InterPro" id="IPR050131">
    <property type="entry name" value="Peptidase_S8_subtilisin-like"/>
</dbReference>
<dbReference type="Gene3D" id="3.40.50.200">
    <property type="entry name" value="Peptidase S8/S53 domain"/>
    <property type="match status" value="1"/>
</dbReference>
<keyword evidence="2" id="KW-0645">Protease</keyword>
<dbReference type="SUPFAM" id="SSF52743">
    <property type="entry name" value="Subtilisin-like"/>
    <property type="match status" value="1"/>
</dbReference>
<evidence type="ECO:0000256" key="2">
    <source>
        <dbReference type="ARBA" id="ARBA00022670"/>
    </source>
</evidence>
<evidence type="ECO:0000256" key="3">
    <source>
        <dbReference type="ARBA" id="ARBA00022801"/>
    </source>
</evidence>
<dbReference type="Pfam" id="PF00082">
    <property type="entry name" value="Peptidase_S8"/>
    <property type="match status" value="1"/>
</dbReference>
<dbReference type="Proteomes" id="UP000032568">
    <property type="component" value="Chromosome"/>
</dbReference>
<dbReference type="EMBL" id="CP059735">
    <property type="protein sequence ID" value="WDD97329.1"/>
    <property type="molecule type" value="Genomic_DNA"/>
</dbReference>
<dbReference type="GO" id="GO:0006508">
    <property type="term" value="P:proteolysis"/>
    <property type="evidence" value="ECO:0007669"/>
    <property type="project" value="UniProtKB-KW"/>
</dbReference>
<evidence type="ECO:0000256" key="4">
    <source>
        <dbReference type="ARBA" id="ARBA00022825"/>
    </source>
</evidence>
<dbReference type="PROSITE" id="PS00137">
    <property type="entry name" value="SUBTILASE_HIS"/>
    <property type="match status" value="1"/>
</dbReference>
<organism evidence="7 8">
    <name type="scientific">Thalassomonas actiniarum</name>
    <dbReference type="NCBI Taxonomy" id="485447"/>
    <lineage>
        <taxon>Bacteria</taxon>
        <taxon>Pseudomonadati</taxon>
        <taxon>Pseudomonadota</taxon>
        <taxon>Gammaproteobacteria</taxon>
        <taxon>Alteromonadales</taxon>
        <taxon>Colwelliaceae</taxon>
        <taxon>Thalassomonas</taxon>
    </lineage>
</organism>
<dbReference type="PROSITE" id="PS51892">
    <property type="entry name" value="SUBTILASE"/>
    <property type="match status" value="1"/>
</dbReference>
<protein>
    <submittedName>
        <fullName evidence="7">S8 family serine peptidase</fullName>
    </submittedName>
</protein>
<dbReference type="PANTHER" id="PTHR43806">
    <property type="entry name" value="PEPTIDASE S8"/>
    <property type="match status" value="1"/>
</dbReference>
<feature type="domain" description="Peptidase S8/S53" evidence="6">
    <location>
        <begin position="51"/>
        <end position="228"/>
    </location>
</feature>
<comment type="caution">
    <text evidence="5">Lacks conserved residue(s) required for the propagation of feature annotation.</text>
</comment>
<keyword evidence="8" id="KW-1185">Reference proteome</keyword>